<feature type="signal peptide" evidence="2">
    <location>
        <begin position="1"/>
        <end position="18"/>
    </location>
</feature>
<dbReference type="EMBL" id="DF977535">
    <property type="protein sequence ID" value="GAP82396.1"/>
    <property type="molecule type" value="Genomic_DNA"/>
</dbReference>
<dbReference type="Pfam" id="PF11937">
    <property type="entry name" value="DUF3455"/>
    <property type="match status" value="1"/>
</dbReference>
<keyword evidence="2" id="KW-0732">Signal</keyword>
<sequence>MQLQGVFVFLSALSATAATPLGRRCDGSGAGTPTTPSNGVSYVLPSTGGPTSLPSPDQPLKHIVVGHGVQNYTCTAIGAKGVSAGALAVLHDITSLYPGSGSGAVSPATWNSLTSKVLRTTDLPIDLSNPSSPFPEPADLTVSGISKPLPFLGHHFFDSNGVPTFSLNDDAELFKGQKVLGIPAPSTADKGLDSEGAVDWLYLADTGSSVGITKVYRVLTSGGNSAVCGAVGETQSVPYTTMYWLY</sequence>
<feature type="chain" id="PRO_5010699730" evidence="2">
    <location>
        <begin position="19"/>
        <end position="246"/>
    </location>
</feature>
<feature type="region of interest" description="Disordered" evidence="1">
    <location>
        <begin position="22"/>
        <end position="57"/>
    </location>
</feature>
<evidence type="ECO:0000256" key="2">
    <source>
        <dbReference type="SAM" id="SignalP"/>
    </source>
</evidence>
<dbReference type="PANTHER" id="PTHR35567:SF3">
    <property type="entry name" value="MALATE DEHYDROGENASE"/>
    <property type="match status" value="1"/>
</dbReference>
<feature type="compositionally biased region" description="Polar residues" evidence="1">
    <location>
        <begin position="31"/>
        <end position="40"/>
    </location>
</feature>
<organism evidence="3">
    <name type="scientific">Rosellinia necatrix</name>
    <name type="common">White root-rot fungus</name>
    <dbReference type="NCBI Taxonomy" id="77044"/>
    <lineage>
        <taxon>Eukaryota</taxon>
        <taxon>Fungi</taxon>
        <taxon>Dikarya</taxon>
        <taxon>Ascomycota</taxon>
        <taxon>Pezizomycotina</taxon>
        <taxon>Sordariomycetes</taxon>
        <taxon>Xylariomycetidae</taxon>
        <taxon>Xylariales</taxon>
        <taxon>Xylariaceae</taxon>
        <taxon>Rosellinia</taxon>
    </lineage>
</organism>
<dbReference type="Proteomes" id="UP000054516">
    <property type="component" value="Unassembled WGS sequence"/>
</dbReference>
<proteinExistence type="predicted"/>
<dbReference type="AlphaFoldDB" id="A0A1W2TAK5"/>
<dbReference type="OMA" id="PHDISHE"/>
<feature type="compositionally biased region" description="Low complexity" evidence="1">
    <location>
        <begin position="44"/>
        <end position="55"/>
    </location>
</feature>
<dbReference type="PANTHER" id="PTHR35567">
    <property type="entry name" value="MALATE DEHYDROGENASE (AFU_ORTHOLOGUE AFUA_2G13800)"/>
    <property type="match status" value="1"/>
</dbReference>
<accession>A0A1W2TAK5</accession>
<evidence type="ECO:0000313" key="3">
    <source>
        <dbReference type="EMBL" id="GAP82396.1"/>
    </source>
</evidence>
<dbReference type="InterPro" id="IPR021851">
    <property type="entry name" value="DUF3455"/>
</dbReference>
<protein>
    <submittedName>
        <fullName evidence="3">Putative malate dehydrogenase protein</fullName>
    </submittedName>
</protein>
<gene>
    <name evidence="3" type="ORF">SAMD00023353_9000350</name>
</gene>
<evidence type="ECO:0000313" key="4">
    <source>
        <dbReference type="Proteomes" id="UP000054516"/>
    </source>
</evidence>
<reference evidence="3" key="1">
    <citation type="submission" date="2016-03" db="EMBL/GenBank/DDBJ databases">
        <title>Draft genome sequence of Rosellinia necatrix.</title>
        <authorList>
            <person name="Kanematsu S."/>
        </authorList>
    </citation>
    <scope>NUCLEOTIDE SEQUENCE [LARGE SCALE GENOMIC DNA]</scope>
    <source>
        <strain evidence="3">W97</strain>
    </source>
</reference>
<evidence type="ECO:0000256" key="1">
    <source>
        <dbReference type="SAM" id="MobiDB-lite"/>
    </source>
</evidence>
<name>A0A1W2TAK5_ROSNE</name>
<dbReference type="OrthoDB" id="1859733at2759"/>
<keyword evidence="4" id="KW-1185">Reference proteome</keyword>